<feature type="compositionally biased region" description="Polar residues" evidence="1">
    <location>
        <begin position="1"/>
        <end position="10"/>
    </location>
</feature>
<proteinExistence type="predicted"/>
<dbReference type="OrthoDB" id="2502871at2759"/>
<evidence type="ECO:0000313" key="2">
    <source>
        <dbReference type="EMBL" id="KNE99944.1"/>
    </source>
</evidence>
<comment type="caution">
    <text evidence="2">The sequence shown here is derived from an EMBL/GenBank/DDBJ whole genome shotgun (WGS) entry which is preliminary data.</text>
</comment>
<accession>A0A0L0VLS2</accession>
<evidence type="ECO:0000313" key="3">
    <source>
        <dbReference type="Proteomes" id="UP000054564"/>
    </source>
</evidence>
<name>A0A0L0VLS2_9BASI</name>
<sequence length="394" mass="44589">MAALPDSSQIRPKPRNGHLKAGSQRRVSAGHAQPRLLDPDILKEVELPVDEKSKGPTRGLSQSVKVLESLRQGPDQGHYIYTEDSLQALQEIVSRENFSTEVLHEQKVDSTIGEAVLWLKDHDSEESYRLFEEIFVPSPNLGVGKLLDQKDDVYLVKLGPKTVEWIKPRDIGMSTLLSLQSSQNLIRQSRKWGFWVQNPEFRELIERISKAPIGRNLRGNSADFLAGPVNYKSQVTNAASLPLPRAMHKVFTSSMPKKKKLSFGEIPATDPSLWNLSDASLEIFVGQCLSEESVPTGFALGLYQPSNLFLVKIDSSRAEWVRPRSINQRTKLLHDLLEMWNPVIYSSWITLDELSYYFNRFKFMLTEVSDFFGVCDEDRVYVASNLVVVVDELA</sequence>
<dbReference type="Proteomes" id="UP000054564">
    <property type="component" value="Unassembled WGS sequence"/>
</dbReference>
<dbReference type="EMBL" id="AJIL01000041">
    <property type="protein sequence ID" value="KNE99944.1"/>
    <property type="molecule type" value="Genomic_DNA"/>
</dbReference>
<gene>
    <name evidence="2" type="ORF">PSTG_06797</name>
</gene>
<keyword evidence="3" id="KW-1185">Reference proteome</keyword>
<organism evidence="2 3">
    <name type="scientific">Puccinia striiformis f. sp. tritici PST-78</name>
    <dbReference type="NCBI Taxonomy" id="1165861"/>
    <lineage>
        <taxon>Eukaryota</taxon>
        <taxon>Fungi</taxon>
        <taxon>Dikarya</taxon>
        <taxon>Basidiomycota</taxon>
        <taxon>Pucciniomycotina</taxon>
        <taxon>Pucciniomycetes</taxon>
        <taxon>Pucciniales</taxon>
        <taxon>Pucciniaceae</taxon>
        <taxon>Puccinia</taxon>
    </lineage>
</organism>
<reference evidence="3" key="1">
    <citation type="submission" date="2014-03" db="EMBL/GenBank/DDBJ databases">
        <title>The Genome Sequence of Puccinia striiformis f. sp. tritici PST-78.</title>
        <authorList>
            <consortium name="The Broad Institute Genome Sequencing Platform"/>
            <person name="Cuomo C."/>
            <person name="Hulbert S."/>
            <person name="Chen X."/>
            <person name="Walker B."/>
            <person name="Young S.K."/>
            <person name="Zeng Q."/>
            <person name="Gargeya S."/>
            <person name="Fitzgerald M."/>
            <person name="Haas B."/>
            <person name="Abouelleil A."/>
            <person name="Alvarado L."/>
            <person name="Arachchi H.M."/>
            <person name="Berlin A.M."/>
            <person name="Chapman S.B."/>
            <person name="Goldberg J."/>
            <person name="Griggs A."/>
            <person name="Gujja S."/>
            <person name="Hansen M."/>
            <person name="Howarth C."/>
            <person name="Imamovic A."/>
            <person name="Larimer J."/>
            <person name="McCowan C."/>
            <person name="Montmayeur A."/>
            <person name="Murphy C."/>
            <person name="Neiman D."/>
            <person name="Pearson M."/>
            <person name="Priest M."/>
            <person name="Roberts A."/>
            <person name="Saif S."/>
            <person name="Shea T."/>
            <person name="Sisk P."/>
            <person name="Sykes S."/>
            <person name="Wortman J."/>
            <person name="Nusbaum C."/>
            <person name="Birren B."/>
        </authorList>
    </citation>
    <scope>NUCLEOTIDE SEQUENCE [LARGE SCALE GENOMIC DNA]</scope>
    <source>
        <strain evidence="3">race PST-78</strain>
    </source>
</reference>
<evidence type="ECO:0000256" key="1">
    <source>
        <dbReference type="SAM" id="MobiDB-lite"/>
    </source>
</evidence>
<feature type="region of interest" description="Disordered" evidence="1">
    <location>
        <begin position="1"/>
        <end position="36"/>
    </location>
</feature>
<protein>
    <submittedName>
        <fullName evidence="2">Uncharacterized protein</fullName>
    </submittedName>
</protein>
<dbReference type="AlphaFoldDB" id="A0A0L0VLS2"/>